<evidence type="ECO:0000259" key="1">
    <source>
        <dbReference type="Pfam" id="PF06616"/>
    </source>
</evidence>
<keyword evidence="3" id="KW-0378">Hydrolase</keyword>
<dbReference type="REBASE" id="13882">
    <property type="entry name" value="SfuMORF2532P"/>
</dbReference>
<dbReference type="InterPro" id="IPR041963">
    <property type="entry name" value="BsuBI/PstI_C_sf"/>
</dbReference>
<name>A0LLA9_SYNFM</name>
<dbReference type="Gene3D" id="1.10.10.1820">
    <property type="entry name" value="BsuBI/PstI restriction endonuclease-like"/>
    <property type="match status" value="1"/>
</dbReference>
<evidence type="ECO:0000259" key="2">
    <source>
        <dbReference type="Pfam" id="PF17728"/>
    </source>
</evidence>
<dbReference type="GO" id="GO:0009036">
    <property type="term" value="F:type II site-specific deoxyribonuclease activity"/>
    <property type="evidence" value="ECO:0007669"/>
    <property type="project" value="UniProtKB-EC"/>
</dbReference>
<dbReference type="InterPro" id="IPR041962">
    <property type="entry name" value="BsuBI/PstI_N_sf"/>
</dbReference>
<dbReference type="KEGG" id="sfu:Sfum_2533"/>
<dbReference type="InParanoid" id="A0LLA9"/>
<keyword evidence="4" id="KW-1185">Reference proteome</keyword>
<proteinExistence type="predicted"/>
<dbReference type="GO" id="GO:0009307">
    <property type="term" value="P:DNA restriction-modification system"/>
    <property type="evidence" value="ECO:0007669"/>
    <property type="project" value="InterPro"/>
</dbReference>
<dbReference type="RefSeq" id="WP_011699379.1">
    <property type="nucleotide sequence ID" value="NC_008554.1"/>
</dbReference>
<gene>
    <name evidence="3" type="ordered locus">Sfum_2533</name>
</gene>
<dbReference type="InterPro" id="IPR041454">
    <property type="entry name" value="BsuBI/PstI_N"/>
</dbReference>
<dbReference type="Pfam" id="PF06616">
    <property type="entry name" value="BsuBI_PstI_RE"/>
    <property type="match status" value="1"/>
</dbReference>
<dbReference type="InterPro" id="IPR009528">
    <property type="entry name" value="Restrct_endonuc_II_BsuBI_C"/>
</dbReference>
<accession>A0LLA9</accession>
<dbReference type="HOGENOM" id="CLU_074525_0_0_7"/>
<dbReference type="GO" id="GO:0003677">
    <property type="term" value="F:DNA binding"/>
    <property type="evidence" value="ECO:0007669"/>
    <property type="project" value="InterPro"/>
</dbReference>
<dbReference type="EMBL" id="CP000478">
    <property type="protein sequence ID" value="ABK18211.1"/>
    <property type="molecule type" value="Genomic_DNA"/>
</dbReference>
<dbReference type="STRING" id="335543.Sfum_2533"/>
<dbReference type="Pfam" id="PF17728">
    <property type="entry name" value="BsuBI_PstI_RE_N"/>
    <property type="match status" value="1"/>
</dbReference>
<dbReference type="OrthoDB" id="9798907at2"/>
<dbReference type="AlphaFoldDB" id="A0LLA9"/>
<evidence type="ECO:0000313" key="3">
    <source>
        <dbReference type="EMBL" id="ABK18211.1"/>
    </source>
</evidence>
<sequence length="336" mass="37902">MRKKDNIESALEILAALGLPRAQQNERSALCLLALLNLIPGKAWAHSENPLIGITPMMKFSGKYYGREYAPNTRETFRRQTIHQFLQAGVACYNPDRPDRPVNSPKAVYQISPEALALLKTYGTNKWRAFLKRFLAIRKTLAQRYANERVQKLISVRVAVDQKIRISPGEHSELIKAIIESFAPRHAPGCRLVYVGDTGEKWGYFDEKLLADLGVTIDSHGKMPDVVLFYPEKHWLLLVESVTSHGPVDSKRHTELAVLFADSSAGLVYVTAFPSRAVMQRYLSEIAWETEVWIADAPSHLIHFNGPRFLGPYDGKLGEKPKLADKGHLLPEYKTN</sequence>
<dbReference type="Gene3D" id="3.40.1350.80">
    <property type="match status" value="1"/>
</dbReference>
<feature type="domain" description="BsuBI/PstI restriction endonuclease HTH" evidence="2">
    <location>
        <begin position="5"/>
        <end position="142"/>
    </location>
</feature>
<dbReference type="Proteomes" id="UP000001784">
    <property type="component" value="Chromosome"/>
</dbReference>
<reference evidence="3 4" key="1">
    <citation type="submission" date="2006-10" db="EMBL/GenBank/DDBJ databases">
        <title>Complete sequence of Syntrophobacter fumaroxidans MPOB.</title>
        <authorList>
            <consortium name="US DOE Joint Genome Institute"/>
            <person name="Copeland A."/>
            <person name="Lucas S."/>
            <person name="Lapidus A."/>
            <person name="Barry K."/>
            <person name="Detter J.C."/>
            <person name="Glavina del Rio T."/>
            <person name="Hammon N."/>
            <person name="Israni S."/>
            <person name="Pitluck S."/>
            <person name="Goltsman E.G."/>
            <person name="Martinez M."/>
            <person name="Schmutz J."/>
            <person name="Larimer F."/>
            <person name="Land M."/>
            <person name="Hauser L."/>
            <person name="Kyrpides N."/>
            <person name="Kim E."/>
            <person name="Boone D.R."/>
            <person name="Brockman F."/>
            <person name="Culley D."/>
            <person name="Ferry J."/>
            <person name="Gunsalus R."/>
            <person name="McInerney M.J."/>
            <person name="Morrison M."/>
            <person name="Plugge C."/>
            <person name="Rohlin L."/>
            <person name="Scholten J."/>
            <person name="Sieber J."/>
            <person name="Stams A.J.M."/>
            <person name="Worm P."/>
            <person name="Henstra A.M."/>
            <person name="Richardson P."/>
        </authorList>
    </citation>
    <scope>NUCLEOTIDE SEQUENCE [LARGE SCALE GENOMIC DNA]</scope>
    <source>
        <strain evidence="4">DSM 10017 / MPOB</strain>
    </source>
</reference>
<protein>
    <submittedName>
        <fullName evidence="3">Type II site-specific deoxyribonuclease</fullName>
        <ecNumber evidence="3">3.1.21.4</ecNumber>
    </submittedName>
</protein>
<dbReference type="eggNOG" id="COG0827">
    <property type="taxonomic scope" value="Bacteria"/>
</dbReference>
<organism evidence="3 4">
    <name type="scientific">Syntrophobacter fumaroxidans (strain DSM 10017 / MPOB)</name>
    <dbReference type="NCBI Taxonomy" id="335543"/>
    <lineage>
        <taxon>Bacteria</taxon>
        <taxon>Pseudomonadati</taxon>
        <taxon>Thermodesulfobacteriota</taxon>
        <taxon>Syntrophobacteria</taxon>
        <taxon>Syntrophobacterales</taxon>
        <taxon>Syntrophobacteraceae</taxon>
        <taxon>Syntrophobacter</taxon>
    </lineage>
</organism>
<dbReference type="EC" id="3.1.21.4" evidence="3"/>
<feature type="domain" description="BsuBI/PstI restriction endonuclease" evidence="1">
    <location>
        <begin position="154"/>
        <end position="306"/>
    </location>
</feature>
<evidence type="ECO:0000313" key="4">
    <source>
        <dbReference type="Proteomes" id="UP000001784"/>
    </source>
</evidence>
<dbReference type="GO" id="GO:0000287">
    <property type="term" value="F:magnesium ion binding"/>
    <property type="evidence" value="ECO:0007669"/>
    <property type="project" value="InterPro"/>
</dbReference>